<accession>A0A1G8LK84</accession>
<protein>
    <recommendedName>
        <fullName evidence="1">N-acetylmuramidase domain-containing protein</fullName>
    </recommendedName>
</protein>
<reference evidence="2 3" key="1">
    <citation type="submission" date="2016-10" db="EMBL/GenBank/DDBJ databases">
        <authorList>
            <person name="de Groot N.N."/>
        </authorList>
    </citation>
    <scope>NUCLEOTIDE SEQUENCE [LARGE SCALE GENOMIC DNA]</scope>
    <source>
        <strain evidence="2 3">DSM 26424</strain>
    </source>
</reference>
<name>A0A1G8LK84_9RHOB</name>
<gene>
    <name evidence="2" type="ORF">SAMN04487993_1006213</name>
</gene>
<dbReference type="InterPro" id="IPR024408">
    <property type="entry name" value="Muramidase"/>
</dbReference>
<dbReference type="Pfam" id="PF11860">
    <property type="entry name" value="Muramidase"/>
    <property type="match status" value="1"/>
</dbReference>
<sequence length="224" mass="25306">MFYKGAARRLDDIDLPRIGHRIGVGEDELHAVLDVEASNSGFFPDGRLKMLPERHVFWRELGAGPRRDEAARQGLAYPKWGERPYPVSADARYALFARMAAIDERAAIRSCSWGLPQMMGFNASLCGYDTGRAMVEDFAQDEEHQLDAMVTFIVAAGLDDELRRHDWRGFARCYNGPGYATHGYHTRLADRFRWWQGKPDTPWSPGMCGVASVQVEDLNRVLVA</sequence>
<dbReference type="STRING" id="555512.SAMN04487993_1006213"/>
<evidence type="ECO:0000313" key="3">
    <source>
        <dbReference type="Proteomes" id="UP000199093"/>
    </source>
</evidence>
<dbReference type="OrthoDB" id="1523598at2"/>
<dbReference type="RefSeq" id="WP_089845986.1">
    <property type="nucleotide sequence ID" value="NZ_FNEJ01000006.1"/>
</dbReference>
<dbReference type="Proteomes" id="UP000199093">
    <property type="component" value="Unassembled WGS sequence"/>
</dbReference>
<feature type="domain" description="N-acetylmuramidase" evidence="1">
    <location>
        <begin position="28"/>
        <end position="195"/>
    </location>
</feature>
<organism evidence="2 3">
    <name type="scientific">Salipiger marinus</name>
    <dbReference type="NCBI Taxonomy" id="555512"/>
    <lineage>
        <taxon>Bacteria</taxon>
        <taxon>Pseudomonadati</taxon>
        <taxon>Pseudomonadota</taxon>
        <taxon>Alphaproteobacteria</taxon>
        <taxon>Rhodobacterales</taxon>
        <taxon>Roseobacteraceae</taxon>
        <taxon>Salipiger</taxon>
    </lineage>
</organism>
<proteinExistence type="predicted"/>
<keyword evidence="3" id="KW-1185">Reference proteome</keyword>
<dbReference type="AlphaFoldDB" id="A0A1G8LK84"/>
<evidence type="ECO:0000259" key="1">
    <source>
        <dbReference type="Pfam" id="PF11860"/>
    </source>
</evidence>
<evidence type="ECO:0000313" key="2">
    <source>
        <dbReference type="EMBL" id="SDI56086.1"/>
    </source>
</evidence>
<dbReference type="EMBL" id="FNEJ01000006">
    <property type="protein sequence ID" value="SDI56086.1"/>
    <property type="molecule type" value="Genomic_DNA"/>
</dbReference>